<gene>
    <name evidence="9" type="ORF">QTN47_12065</name>
</gene>
<dbReference type="SUPFAM" id="SSF82171">
    <property type="entry name" value="DPP6 N-terminal domain-like"/>
    <property type="match status" value="1"/>
</dbReference>
<sequence length="698" mass="76707">MKNCFLLLLVSFIFHDCLHAQRFTLEAALAYPFPNELTTSEKGSSIAMAVNEKGKRNVYVANGPDFVLRKLTDYNEDDGQEITSIKISPDGKWVVYVRGGDHGAFDETIPRNPASLPTAPKIQLYSIPFAGGKPVLLSDGEFPVISPQSDKVVFIKNGQAWSVPIDGSQPAKMLFYARGETNSLQWSPDGKQLAFVSSRNDHSFIGIFTDSLSPIQWLDASIAKDQSPRWSPDGKKIVFIRRAASGGAIDSLTVDKHVPWSICVADAASGKAQEIWKAPETLRGSVPETQGRFNLNWAANERIIFVSYMDGWPHIYSIAATGGQPVLLTDGAFAVEHVKLSPDKKWVLFSTNTGPDKYDYDRRHIARVPVDKPAMEILTPGTGIETFPMLTGDGTTLVLMSATAQQPPLPAIMKFAPGKPVSIGGQLLPKDYPSGKMVAPTSVQFKAADGKTVYGQLYMPKEGPAKKPAVLFIHGGPERQMLLGWHYGDYYANTYALNQYLVSQGFIVLSVNYRLGIGYGFEFQQPGNTWNNGASEYLDIKAAGEWLSKQPAVDAKKIGVYGGSYGGFLTALALAKDSKLFAAGVDIHGEHNLMVFAPDYSNVQQAPDAELSRKLSWQSSPVSSLDTWTSPVLLIHGDDDGNVPFHQTVDLAKRFMEKKFPFESLIIPDETHHWMKHSNALKVDEAVADFLKRKLMTP</sequence>
<dbReference type="PROSITE" id="PS00708">
    <property type="entry name" value="PRO_ENDOPEP_SER"/>
    <property type="match status" value="1"/>
</dbReference>
<evidence type="ECO:0000256" key="7">
    <source>
        <dbReference type="SAM" id="SignalP"/>
    </source>
</evidence>
<evidence type="ECO:0000256" key="6">
    <source>
        <dbReference type="ARBA" id="ARBA00045885"/>
    </source>
</evidence>
<keyword evidence="10" id="KW-1185">Reference proteome</keyword>
<dbReference type="InterPro" id="IPR002471">
    <property type="entry name" value="Pept_S9_AS"/>
</dbReference>
<keyword evidence="2" id="KW-0645">Protease</keyword>
<dbReference type="InterPro" id="IPR001375">
    <property type="entry name" value="Peptidase_S9_cat"/>
</dbReference>
<feature type="chain" id="PRO_5047223067" description="Acyl-peptide hydrolase" evidence="7">
    <location>
        <begin position="21"/>
        <end position="698"/>
    </location>
</feature>
<evidence type="ECO:0000313" key="10">
    <source>
        <dbReference type="Proteomes" id="UP001560573"/>
    </source>
</evidence>
<evidence type="ECO:0000259" key="8">
    <source>
        <dbReference type="Pfam" id="PF00326"/>
    </source>
</evidence>
<comment type="caution">
    <text evidence="9">The sequence shown here is derived from an EMBL/GenBank/DDBJ whole genome shotgun (WGS) entry which is preliminary data.</text>
</comment>
<dbReference type="RefSeq" id="WP_369329647.1">
    <property type="nucleotide sequence ID" value="NZ_JAULBC010000003.1"/>
</dbReference>
<reference evidence="9 10" key="1">
    <citation type="submission" date="2023-07" db="EMBL/GenBank/DDBJ databases">
        <authorList>
            <person name="Lian W.-H."/>
        </authorList>
    </citation>
    <scope>NUCLEOTIDE SEQUENCE [LARGE SCALE GENOMIC DNA]</scope>
    <source>
        <strain evidence="9 10">SYSU DXS3180</strain>
    </source>
</reference>
<dbReference type="EMBL" id="JAULBC010000003">
    <property type="protein sequence ID" value="MEX6688238.1"/>
    <property type="molecule type" value="Genomic_DNA"/>
</dbReference>
<proteinExistence type="predicted"/>
<dbReference type="Pfam" id="PF00326">
    <property type="entry name" value="Peptidase_S9"/>
    <property type="match status" value="1"/>
</dbReference>
<feature type="signal peptide" evidence="7">
    <location>
        <begin position="1"/>
        <end position="20"/>
    </location>
</feature>
<feature type="domain" description="Peptidase S9 prolyl oligopeptidase catalytic" evidence="8">
    <location>
        <begin position="498"/>
        <end position="695"/>
    </location>
</feature>
<dbReference type="InterPro" id="IPR029058">
    <property type="entry name" value="AB_hydrolase_fold"/>
</dbReference>
<keyword evidence="1" id="KW-0378">Hydrolase</keyword>
<dbReference type="PANTHER" id="PTHR42776:SF27">
    <property type="entry name" value="DIPEPTIDYL PEPTIDASE FAMILY MEMBER 6"/>
    <property type="match status" value="1"/>
</dbReference>
<keyword evidence="7" id="KW-0732">Signal</keyword>
<dbReference type="Gene3D" id="3.40.50.1820">
    <property type="entry name" value="alpha/beta hydrolase"/>
    <property type="match status" value="1"/>
</dbReference>
<dbReference type="Pfam" id="PF07676">
    <property type="entry name" value="PD40"/>
    <property type="match status" value="2"/>
</dbReference>
<dbReference type="InterPro" id="IPR011659">
    <property type="entry name" value="WD40"/>
</dbReference>
<evidence type="ECO:0000313" key="9">
    <source>
        <dbReference type="EMBL" id="MEX6688238.1"/>
    </source>
</evidence>
<comment type="function">
    <text evidence="6">This enzyme catalyzes the hydrolysis of the N-terminal peptide bond of an N-acetylated peptide to generate an N-acetylated amino acid and a peptide with a free N-terminus. It preferentially cleaves off Ac-Ala, Ac-Met and Ac-Ser. Also, involved in the degradation of oxidized and glycated proteins.</text>
</comment>
<dbReference type="PANTHER" id="PTHR42776">
    <property type="entry name" value="SERINE PEPTIDASE S9 FAMILY MEMBER"/>
    <property type="match status" value="1"/>
</dbReference>
<name>A0ABV3ZEG8_9BACT</name>
<dbReference type="Gene3D" id="2.120.10.30">
    <property type="entry name" value="TolB, C-terminal domain"/>
    <property type="match status" value="2"/>
</dbReference>
<organism evidence="9 10">
    <name type="scientific">Danxiaibacter flavus</name>
    <dbReference type="NCBI Taxonomy" id="3049108"/>
    <lineage>
        <taxon>Bacteria</taxon>
        <taxon>Pseudomonadati</taxon>
        <taxon>Bacteroidota</taxon>
        <taxon>Chitinophagia</taxon>
        <taxon>Chitinophagales</taxon>
        <taxon>Chitinophagaceae</taxon>
        <taxon>Danxiaibacter</taxon>
    </lineage>
</organism>
<keyword evidence="3" id="KW-0007">Acetylation</keyword>
<evidence type="ECO:0000256" key="4">
    <source>
        <dbReference type="ARBA" id="ARBA00032284"/>
    </source>
</evidence>
<dbReference type="InterPro" id="IPR011042">
    <property type="entry name" value="6-blade_b-propeller_TolB-like"/>
</dbReference>
<evidence type="ECO:0000256" key="3">
    <source>
        <dbReference type="ARBA" id="ARBA00022990"/>
    </source>
</evidence>
<dbReference type="Proteomes" id="UP001560573">
    <property type="component" value="Unassembled WGS sequence"/>
</dbReference>
<dbReference type="SUPFAM" id="SSF53474">
    <property type="entry name" value="alpha/beta-Hydrolases"/>
    <property type="match status" value="1"/>
</dbReference>
<accession>A0ABV3ZEG8</accession>
<evidence type="ECO:0000256" key="5">
    <source>
        <dbReference type="ARBA" id="ARBA00032596"/>
    </source>
</evidence>
<protein>
    <recommendedName>
        <fullName evidence="5">Acyl-peptide hydrolase</fullName>
    </recommendedName>
    <alternativeName>
        <fullName evidence="4">Acylaminoacyl-peptidase</fullName>
    </alternativeName>
</protein>
<keyword evidence="2" id="KW-0720">Serine protease</keyword>
<evidence type="ECO:0000256" key="1">
    <source>
        <dbReference type="ARBA" id="ARBA00022801"/>
    </source>
</evidence>
<evidence type="ECO:0000256" key="2">
    <source>
        <dbReference type="ARBA" id="ARBA00022825"/>
    </source>
</evidence>